<evidence type="ECO:0000313" key="5">
    <source>
        <dbReference type="EMBL" id="QND81855.1"/>
    </source>
</evidence>
<evidence type="ECO:0000259" key="4">
    <source>
        <dbReference type="Pfam" id="PF00326"/>
    </source>
</evidence>
<evidence type="ECO:0000256" key="3">
    <source>
        <dbReference type="SAM" id="SignalP"/>
    </source>
</evidence>
<organism evidence="5 6">
    <name type="scientific">Pseudoxanthomonas mexicana</name>
    <dbReference type="NCBI Taxonomy" id="128785"/>
    <lineage>
        <taxon>Bacteria</taxon>
        <taxon>Pseudomonadati</taxon>
        <taxon>Pseudomonadota</taxon>
        <taxon>Gammaproteobacteria</taxon>
        <taxon>Lysobacterales</taxon>
        <taxon>Lysobacteraceae</taxon>
        <taxon>Pseudoxanthomonas</taxon>
    </lineage>
</organism>
<keyword evidence="3" id="KW-0732">Signal</keyword>
<feature type="domain" description="Peptidase S9 prolyl oligopeptidase catalytic" evidence="4">
    <location>
        <begin position="154"/>
        <end position="320"/>
    </location>
</feature>
<feature type="signal peptide" evidence="3">
    <location>
        <begin position="1"/>
        <end position="21"/>
    </location>
</feature>
<sequence>MLRTLIIALALTWAHAAPAHADAPTAPPAFLSKTDCFQSTPDYESWVASIAQRTGAAAVAKAQLEALVPARTFAFARAAFDCHVVTYDSGGHTVSGYVVRPKGDDADRLPLLVYNRGGNGAFGRLDSLQLFQTLLPLAKAGHVVVASQYRDADEFGGRDVDDVMRLIDLSRTLPGTDGERVFLLGQSRGAMMSYRVARRRSDIAAMATIAGATDLGAGLAWRPEMERVYRARIPGYADDKPAALRERSALHWAEHLPAGMPVLLLHGEADDRVSVDDSRAMAARLRQLDRPHKLVVYPGDDHSLRQNRRAAHAEIVAWFRSAGTAAAGWDRTTPCLPSGVPRSTLQRLHQARQAQRTCHEESAEHAVGRGDHDGSRRGVEDAGLDGVGDGHGVLEEEDAHHQRQRHPAAGHREMRRRRVVG</sequence>
<gene>
    <name evidence="5" type="ORF">H4W19_09035</name>
</gene>
<dbReference type="PANTHER" id="PTHR22946">
    <property type="entry name" value="DIENELACTONE HYDROLASE DOMAIN-CONTAINING PROTEIN-RELATED"/>
    <property type="match status" value="1"/>
</dbReference>
<proteinExistence type="predicted"/>
<name>A0ABX6RGJ2_PSEMX</name>
<keyword evidence="1" id="KW-0378">Hydrolase</keyword>
<dbReference type="InterPro" id="IPR029058">
    <property type="entry name" value="AB_hydrolase_fold"/>
</dbReference>
<dbReference type="Gene3D" id="3.40.50.1820">
    <property type="entry name" value="alpha/beta hydrolase"/>
    <property type="match status" value="1"/>
</dbReference>
<dbReference type="InterPro" id="IPR050261">
    <property type="entry name" value="FrsA_esterase"/>
</dbReference>
<accession>A0ABX6RGJ2</accession>
<feature type="compositionally biased region" description="Basic residues" evidence="2">
    <location>
        <begin position="402"/>
        <end position="421"/>
    </location>
</feature>
<feature type="region of interest" description="Disordered" evidence="2">
    <location>
        <begin position="350"/>
        <end position="421"/>
    </location>
</feature>
<protein>
    <submittedName>
        <fullName evidence="5">Prolyl oligopeptidase family serine peptidase</fullName>
    </submittedName>
</protein>
<dbReference type="EMBL" id="CP060028">
    <property type="protein sequence ID" value="QND81855.1"/>
    <property type="molecule type" value="Genomic_DNA"/>
</dbReference>
<feature type="chain" id="PRO_5045894423" evidence="3">
    <location>
        <begin position="22"/>
        <end position="421"/>
    </location>
</feature>
<dbReference type="Proteomes" id="UP000515506">
    <property type="component" value="Chromosome"/>
</dbReference>
<keyword evidence="6" id="KW-1185">Reference proteome</keyword>
<evidence type="ECO:0000256" key="1">
    <source>
        <dbReference type="ARBA" id="ARBA00022801"/>
    </source>
</evidence>
<feature type="compositionally biased region" description="Basic and acidic residues" evidence="2">
    <location>
        <begin position="357"/>
        <end position="380"/>
    </location>
</feature>
<dbReference type="InterPro" id="IPR001375">
    <property type="entry name" value="Peptidase_S9_cat"/>
</dbReference>
<dbReference type="PANTHER" id="PTHR22946:SF9">
    <property type="entry name" value="POLYKETIDE TRANSFERASE AF380"/>
    <property type="match status" value="1"/>
</dbReference>
<dbReference type="Pfam" id="PF00326">
    <property type="entry name" value="Peptidase_S9"/>
    <property type="match status" value="1"/>
</dbReference>
<evidence type="ECO:0000256" key="2">
    <source>
        <dbReference type="SAM" id="MobiDB-lite"/>
    </source>
</evidence>
<reference evidence="5 6" key="1">
    <citation type="submission" date="2020-08" db="EMBL/GenBank/DDBJ databases">
        <title>Streptomycin resistant and MDR strain, P. mexicana.</title>
        <authorList>
            <person name="Ganesh-kumar S."/>
            <person name="Zhe T."/>
            <person name="Yu Z."/>
            <person name="Min Y."/>
        </authorList>
    </citation>
    <scope>NUCLEOTIDE SEQUENCE [LARGE SCALE GENOMIC DNA]</scope>
    <source>
        <strain evidence="5 6">GTZY</strain>
    </source>
</reference>
<evidence type="ECO:0000313" key="6">
    <source>
        <dbReference type="Proteomes" id="UP000515506"/>
    </source>
</evidence>
<dbReference type="SUPFAM" id="SSF53474">
    <property type="entry name" value="alpha/beta-Hydrolases"/>
    <property type="match status" value="1"/>
</dbReference>
<feature type="compositionally biased region" description="Basic and acidic residues" evidence="2">
    <location>
        <begin position="392"/>
        <end position="401"/>
    </location>
</feature>